<protein>
    <recommendedName>
        <fullName evidence="5">Protein-S-isoprenylcysteine O-methyltransferase</fullName>
        <ecNumber evidence="5">2.1.1.100</ecNumber>
    </recommendedName>
</protein>
<name>A0A7S9PWZ0_EPIFF</name>
<keyword evidence="2 5" id="KW-0812">Transmembrane</keyword>
<proteinExistence type="inferred from homology"/>
<keyword evidence="5" id="KW-0489">Methyltransferase</keyword>
<dbReference type="EMBL" id="CP031388">
    <property type="protein sequence ID" value="QPH05512.1"/>
    <property type="molecule type" value="Genomic_DNA"/>
</dbReference>
<dbReference type="GO" id="GO:0004671">
    <property type="term" value="F:protein C-terminal S-isoprenylcysteine carboxyl O-methyltransferase activity"/>
    <property type="evidence" value="ECO:0007669"/>
    <property type="project" value="UniProtKB-EC"/>
</dbReference>
<sequence>MTCDVTSGPMRTMQAPILMAPGQLTPPVGSLLKKKKNKTAMASLSAISFAIATVLAGYLASLCLTPPNPNPSHERGKDSIGFVNHPAAVLVFRLIPFGFSLHHAAITLLLDSHGPAAFQHVPLNPRLFGWTWASSLGLLLIFIGATLRLAAFGALGSRFTFALTRPDELNTRGMYAYVQHPSYTGIVLVAIPLQLLFLRWDGWPAYWIPRSILDSLHGWGLVCYAAMVVLNVMALRLRISEEEALLKEVFGKEWVIWNRQTKRFIPGLF</sequence>
<evidence type="ECO:0000256" key="1">
    <source>
        <dbReference type="ARBA" id="ARBA00004141"/>
    </source>
</evidence>
<comment type="subcellular location">
    <subcellularLocation>
        <location evidence="5">Endoplasmic reticulum membrane</location>
        <topology evidence="5">Multi-pass membrane protein</topology>
    </subcellularLocation>
    <subcellularLocation>
        <location evidence="1">Membrane</location>
        <topology evidence="1">Multi-pass membrane protein</topology>
    </subcellularLocation>
</comment>
<accession>A0A7S9PWZ0</accession>
<feature type="transmembrane region" description="Helical" evidence="5">
    <location>
        <begin position="176"/>
        <end position="198"/>
    </location>
</feature>
<comment type="similarity">
    <text evidence="5">Belongs to the class VI-like SAM-binding methyltransferase superfamily. Isoprenylcysteine carboxyl methyltransferase family.</text>
</comment>
<evidence type="ECO:0000256" key="3">
    <source>
        <dbReference type="ARBA" id="ARBA00022989"/>
    </source>
</evidence>
<dbReference type="AlphaFoldDB" id="A0A7S9PWZ0"/>
<feature type="transmembrane region" description="Helical" evidence="5">
    <location>
        <begin position="40"/>
        <end position="65"/>
    </location>
</feature>
<evidence type="ECO:0000256" key="2">
    <source>
        <dbReference type="ARBA" id="ARBA00022692"/>
    </source>
</evidence>
<evidence type="ECO:0000256" key="5">
    <source>
        <dbReference type="RuleBase" id="RU362022"/>
    </source>
</evidence>
<organism evidence="6 7">
    <name type="scientific">Epichloe festucae (strain Fl1)</name>
    <dbReference type="NCBI Taxonomy" id="877507"/>
    <lineage>
        <taxon>Eukaryota</taxon>
        <taxon>Fungi</taxon>
        <taxon>Dikarya</taxon>
        <taxon>Ascomycota</taxon>
        <taxon>Pezizomycotina</taxon>
        <taxon>Sordariomycetes</taxon>
        <taxon>Hypocreomycetidae</taxon>
        <taxon>Hypocreales</taxon>
        <taxon>Clavicipitaceae</taxon>
        <taxon>Epichloe</taxon>
    </lineage>
</organism>
<dbReference type="InterPro" id="IPR007269">
    <property type="entry name" value="ICMT_MeTrfase"/>
</dbReference>
<gene>
    <name evidence="6" type="ORF">C2857_003348</name>
</gene>
<dbReference type="OrthoDB" id="422086at2759"/>
<feature type="transmembrane region" description="Helical" evidence="5">
    <location>
        <begin position="130"/>
        <end position="155"/>
    </location>
</feature>
<evidence type="ECO:0000313" key="7">
    <source>
        <dbReference type="Proteomes" id="UP000594364"/>
    </source>
</evidence>
<comment type="catalytic activity">
    <reaction evidence="5">
        <text>[protein]-C-terminal S-[(2E,6E)-farnesyl]-L-cysteine + S-adenosyl-L-methionine = [protein]-C-terminal S-[(2E,6E)-farnesyl]-L-cysteine methyl ester + S-adenosyl-L-homocysteine</text>
        <dbReference type="Rhea" id="RHEA:21672"/>
        <dbReference type="Rhea" id="RHEA-COMP:12125"/>
        <dbReference type="Rhea" id="RHEA-COMP:12126"/>
        <dbReference type="ChEBI" id="CHEBI:57856"/>
        <dbReference type="ChEBI" id="CHEBI:59789"/>
        <dbReference type="ChEBI" id="CHEBI:90510"/>
        <dbReference type="ChEBI" id="CHEBI:90511"/>
        <dbReference type="EC" id="2.1.1.100"/>
    </reaction>
</comment>
<keyword evidence="7" id="KW-1185">Reference proteome</keyword>
<dbReference type="GO" id="GO:0005789">
    <property type="term" value="C:endoplasmic reticulum membrane"/>
    <property type="evidence" value="ECO:0007669"/>
    <property type="project" value="UniProtKB-SubCell"/>
</dbReference>
<reference evidence="6 7" key="1">
    <citation type="journal article" date="2018" name="PLoS Genet.">
        <title>Repeat elements organise 3D genome structure and mediate transcription in the filamentous fungus Epichloe festucae.</title>
        <authorList>
            <person name="Winter D.J."/>
            <person name="Ganley A.R.D."/>
            <person name="Young C.A."/>
            <person name="Liachko I."/>
            <person name="Schardl C.L."/>
            <person name="Dupont P.Y."/>
            <person name="Berry D."/>
            <person name="Ram A."/>
            <person name="Scott B."/>
            <person name="Cox M.P."/>
        </authorList>
    </citation>
    <scope>NUCLEOTIDE SEQUENCE [LARGE SCALE GENOMIC DNA]</scope>
    <source>
        <strain evidence="6 7">Fl1</strain>
    </source>
</reference>
<dbReference type="GO" id="GO:0032259">
    <property type="term" value="P:methylation"/>
    <property type="evidence" value="ECO:0007669"/>
    <property type="project" value="UniProtKB-KW"/>
</dbReference>
<feature type="transmembrane region" description="Helical" evidence="5">
    <location>
        <begin position="218"/>
        <end position="237"/>
    </location>
</feature>
<dbReference type="PANTHER" id="PTHR12714">
    <property type="entry name" value="PROTEIN-S ISOPRENYLCYSTEINE O-METHYLTRANSFERASE"/>
    <property type="match status" value="1"/>
</dbReference>
<keyword evidence="5" id="KW-0808">Transferase</keyword>
<evidence type="ECO:0000256" key="4">
    <source>
        <dbReference type="ARBA" id="ARBA00023136"/>
    </source>
</evidence>
<evidence type="ECO:0000313" key="6">
    <source>
        <dbReference type="EMBL" id="QPH05512.1"/>
    </source>
</evidence>
<dbReference type="EC" id="2.1.1.100" evidence="5"/>
<keyword evidence="3 5" id="KW-1133">Transmembrane helix</keyword>
<dbReference type="PANTHER" id="PTHR12714:SF9">
    <property type="entry name" value="PROTEIN-S-ISOPRENYLCYSTEINE O-METHYLTRANSFERASE"/>
    <property type="match status" value="1"/>
</dbReference>
<keyword evidence="5" id="KW-0256">Endoplasmic reticulum</keyword>
<dbReference type="Pfam" id="PF04140">
    <property type="entry name" value="ICMT"/>
    <property type="match status" value="1"/>
</dbReference>
<keyword evidence="5" id="KW-0949">S-adenosyl-L-methionine</keyword>
<keyword evidence="4 5" id="KW-0472">Membrane</keyword>
<dbReference type="Gene3D" id="1.20.120.1630">
    <property type="match status" value="1"/>
</dbReference>
<dbReference type="Proteomes" id="UP000594364">
    <property type="component" value="Chromosome 4"/>
</dbReference>